<protein>
    <recommendedName>
        <fullName evidence="1">Type II methyltransferase M.TaqI-like domain-containing protein</fullName>
    </recommendedName>
</protein>
<reference evidence="2" key="1">
    <citation type="journal article" date="2014" name="Front. Microbiol.">
        <title>High frequency of phylogenetically diverse reductive dehalogenase-homologous genes in deep subseafloor sedimentary metagenomes.</title>
        <authorList>
            <person name="Kawai M."/>
            <person name="Futagami T."/>
            <person name="Toyoda A."/>
            <person name="Takaki Y."/>
            <person name="Nishi S."/>
            <person name="Hori S."/>
            <person name="Arai W."/>
            <person name="Tsubouchi T."/>
            <person name="Morono Y."/>
            <person name="Uchiyama I."/>
            <person name="Ito T."/>
            <person name="Fujiyama A."/>
            <person name="Inagaki F."/>
            <person name="Takami H."/>
        </authorList>
    </citation>
    <scope>NUCLEOTIDE SEQUENCE</scope>
    <source>
        <strain evidence="2">Expedition CK06-06</strain>
    </source>
</reference>
<evidence type="ECO:0000259" key="1">
    <source>
        <dbReference type="Pfam" id="PF07669"/>
    </source>
</evidence>
<name>X1GPI1_9ZZZZ</name>
<feature type="non-terminal residue" evidence="2">
    <location>
        <position position="1"/>
    </location>
</feature>
<dbReference type="GO" id="GO:0003677">
    <property type="term" value="F:DNA binding"/>
    <property type="evidence" value="ECO:0007669"/>
    <property type="project" value="InterPro"/>
</dbReference>
<feature type="domain" description="Type II methyltransferase M.TaqI-like" evidence="1">
    <location>
        <begin position="35"/>
        <end position="168"/>
    </location>
</feature>
<gene>
    <name evidence="2" type="ORF">S03H2_14336</name>
</gene>
<dbReference type="InterPro" id="IPR029063">
    <property type="entry name" value="SAM-dependent_MTases_sf"/>
</dbReference>
<sequence length="207" mass="24383">AGEGNLILPILNEIPTGDRESFFQSHIFLFDVQEDMVQECIKNAEIYGISREIAEQNIKTRDNLESFPQILKQQKYPIFHITNPPYLYLGYIRKHVETQKYLCYFEKENEGYQDLYQIAMMSDLRSKIKNLIYVIPTNFLYGASVSNKFRLDFLKHYKITKVIIFETSMFEFTGTNICISFFKRKSISQDEPQSFEGLKFKNKNTGM</sequence>
<dbReference type="EMBL" id="BARU01007275">
    <property type="protein sequence ID" value="GAH43494.1"/>
    <property type="molecule type" value="Genomic_DNA"/>
</dbReference>
<dbReference type="AlphaFoldDB" id="X1GPI1"/>
<organism evidence="2">
    <name type="scientific">marine sediment metagenome</name>
    <dbReference type="NCBI Taxonomy" id="412755"/>
    <lineage>
        <taxon>unclassified sequences</taxon>
        <taxon>metagenomes</taxon>
        <taxon>ecological metagenomes</taxon>
    </lineage>
</organism>
<dbReference type="Gene3D" id="3.40.50.150">
    <property type="entry name" value="Vaccinia Virus protein VP39"/>
    <property type="match status" value="1"/>
</dbReference>
<dbReference type="InterPro" id="IPR011639">
    <property type="entry name" value="MethylTrfase_TaqI-like_dom"/>
</dbReference>
<dbReference type="Pfam" id="PF07669">
    <property type="entry name" value="Eco57I"/>
    <property type="match status" value="1"/>
</dbReference>
<dbReference type="SUPFAM" id="SSF53335">
    <property type="entry name" value="S-adenosyl-L-methionine-dependent methyltransferases"/>
    <property type="match status" value="1"/>
</dbReference>
<dbReference type="GO" id="GO:0008170">
    <property type="term" value="F:N-methyltransferase activity"/>
    <property type="evidence" value="ECO:0007669"/>
    <property type="project" value="InterPro"/>
</dbReference>
<evidence type="ECO:0000313" key="2">
    <source>
        <dbReference type="EMBL" id="GAH43494.1"/>
    </source>
</evidence>
<comment type="caution">
    <text evidence="2">The sequence shown here is derived from an EMBL/GenBank/DDBJ whole genome shotgun (WGS) entry which is preliminary data.</text>
</comment>
<proteinExistence type="predicted"/>
<accession>X1GPI1</accession>